<protein>
    <recommendedName>
        <fullName evidence="3">Nuclear receptor</fullName>
    </recommendedName>
</protein>
<organism evidence="1 2">
    <name type="scientific">Pristionchus entomophagus</name>
    <dbReference type="NCBI Taxonomy" id="358040"/>
    <lineage>
        <taxon>Eukaryota</taxon>
        <taxon>Metazoa</taxon>
        <taxon>Ecdysozoa</taxon>
        <taxon>Nematoda</taxon>
        <taxon>Chromadorea</taxon>
        <taxon>Rhabditida</taxon>
        <taxon>Rhabditina</taxon>
        <taxon>Diplogasteromorpha</taxon>
        <taxon>Diplogasteroidea</taxon>
        <taxon>Neodiplogasteridae</taxon>
        <taxon>Pristionchus</taxon>
    </lineage>
</organism>
<proteinExistence type="predicted"/>
<evidence type="ECO:0000313" key="2">
    <source>
        <dbReference type="Proteomes" id="UP001432027"/>
    </source>
</evidence>
<dbReference type="AlphaFoldDB" id="A0AAV5TA81"/>
<dbReference type="Proteomes" id="UP001432027">
    <property type="component" value="Unassembled WGS sequence"/>
</dbReference>
<name>A0AAV5TA81_9BILA</name>
<accession>A0AAV5TA81</accession>
<evidence type="ECO:0008006" key="3">
    <source>
        <dbReference type="Google" id="ProtNLM"/>
    </source>
</evidence>
<gene>
    <name evidence="1" type="ORF">PENTCL1PPCAC_14206</name>
</gene>
<evidence type="ECO:0000313" key="1">
    <source>
        <dbReference type="EMBL" id="GMS92035.1"/>
    </source>
</evidence>
<sequence length="93" mass="10947">YRRSRNRKYVCRSGTDQCAIGEGVNCRKCRLCELERKLEGKPIADLVRHSRCTLEKNELPVAREPRRDARRQCRYRVGRCLHNAAKKRRSSSD</sequence>
<dbReference type="EMBL" id="BTSX01000004">
    <property type="protein sequence ID" value="GMS92035.1"/>
    <property type="molecule type" value="Genomic_DNA"/>
</dbReference>
<keyword evidence="2" id="KW-1185">Reference proteome</keyword>
<feature type="non-terminal residue" evidence="1">
    <location>
        <position position="1"/>
    </location>
</feature>
<reference evidence="1" key="1">
    <citation type="submission" date="2023-10" db="EMBL/GenBank/DDBJ databases">
        <title>Genome assembly of Pristionchus species.</title>
        <authorList>
            <person name="Yoshida K."/>
            <person name="Sommer R.J."/>
        </authorList>
    </citation>
    <scope>NUCLEOTIDE SEQUENCE</scope>
    <source>
        <strain evidence="1">RS0144</strain>
    </source>
</reference>
<comment type="caution">
    <text evidence="1">The sequence shown here is derived from an EMBL/GenBank/DDBJ whole genome shotgun (WGS) entry which is preliminary data.</text>
</comment>